<evidence type="ECO:0000259" key="1">
    <source>
        <dbReference type="Pfam" id="PF00717"/>
    </source>
</evidence>
<dbReference type="InterPro" id="IPR050077">
    <property type="entry name" value="LexA_repressor"/>
</dbReference>
<sequence>MLTVLGPLTASDPDTSTRKPVVGRVSCGFPSPALEYAEPPLSLDEMVGLREPSRWLVRAEGDSLSGLGLWDTDVMVVCKAMEPLDGDVVVVCIGPDFVAKQFRERPGQAPLLLAHNPAFPNIEVGDWEEIQLWGVVLYSLHRLSR</sequence>
<protein>
    <submittedName>
        <fullName evidence="2">UV protection and mutation protein</fullName>
    </submittedName>
</protein>
<dbReference type="InterPro" id="IPR015927">
    <property type="entry name" value="Peptidase_S24_S26A/B/C"/>
</dbReference>
<organism evidence="2 3">
    <name type="scientific">Pseudomonas helleri</name>
    <dbReference type="NCBI Taxonomy" id="1608996"/>
    <lineage>
        <taxon>Bacteria</taxon>
        <taxon>Pseudomonadati</taxon>
        <taxon>Pseudomonadota</taxon>
        <taxon>Gammaproteobacteria</taxon>
        <taxon>Pseudomonadales</taxon>
        <taxon>Pseudomonadaceae</taxon>
        <taxon>Pseudomonas</taxon>
    </lineage>
</organism>
<proteinExistence type="predicted"/>
<dbReference type="EMBL" id="WIWF01000007">
    <property type="protein sequence ID" value="MQT73318.1"/>
    <property type="molecule type" value="Genomic_DNA"/>
</dbReference>
<gene>
    <name evidence="2" type="ORF">GHO37_03230</name>
</gene>
<dbReference type="RefSeq" id="WP_153437753.1">
    <property type="nucleotide sequence ID" value="NZ_WIWF01000007.1"/>
</dbReference>
<dbReference type="InterPro" id="IPR039418">
    <property type="entry name" value="LexA-like"/>
</dbReference>
<dbReference type="Pfam" id="PF00717">
    <property type="entry name" value="Peptidase_S24"/>
    <property type="match status" value="1"/>
</dbReference>
<dbReference type="Gene3D" id="2.10.109.10">
    <property type="entry name" value="Umud Fragment, subunit A"/>
    <property type="match status" value="1"/>
</dbReference>
<name>A0A7X1WRX2_9PSED</name>
<dbReference type="PANTHER" id="PTHR33516">
    <property type="entry name" value="LEXA REPRESSOR"/>
    <property type="match status" value="1"/>
</dbReference>
<dbReference type="Proteomes" id="UP000447574">
    <property type="component" value="Unassembled WGS sequence"/>
</dbReference>
<evidence type="ECO:0000313" key="3">
    <source>
        <dbReference type="Proteomes" id="UP000447574"/>
    </source>
</evidence>
<accession>A0A7X1WRX2</accession>
<dbReference type="AlphaFoldDB" id="A0A7X1WRX2"/>
<evidence type="ECO:0000313" key="2">
    <source>
        <dbReference type="EMBL" id="MQT73318.1"/>
    </source>
</evidence>
<feature type="domain" description="Peptidase S24/S26A/S26B/S26C" evidence="1">
    <location>
        <begin position="20"/>
        <end position="136"/>
    </location>
</feature>
<comment type="caution">
    <text evidence="2">The sequence shown here is derived from an EMBL/GenBank/DDBJ whole genome shotgun (WGS) entry which is preliminary data.</text>
</comment>
<dbReference type="PANTHER" id="PTHR33516:SF2">
    <property type="entry name" value="LEXA REPRESSOR-RELATED"/>
    <property type="match status" value="1"/>
</dbReference>
<dbReference type="InterPro" id="IPR036286">
    <property type="entry name" value="LexA/Signal_pep-like_sf"/>
</dbReference>
<dbReference type="SUPFAM" id="SSF51306">
    <property type="entry name" value="LexA/Signal peptidase"/>
    <property type="match status" value="1"/>
</dbReference>
<reference evidence="2 3" key="1">
    <citation type="submission" date="2019-10" db="EMBL/GenBank/DDBJ databases">
        <title>Evaluation of single-gene subtyping targets for Pseudomonas.</title>
        <authorList>
            <person name="Reichler S.J."/>
            <person name="Orsi R.H."/>
            <person name="Wiedmann M."/>
            <person name="Martin N.H."/>
            <person name="Murphy S.I."/>
        </authorList>
    </citation>
    <scope>NUCLEOTIDE SEQUENCE [LARGE SCALE GENOMIC DNA]</scope>
    <source>
        <strain evidence="2 3">FSL R10-2932</strain>
    </source>
</reference>
<dbReference type="CDD" id="cd06529">
    <property type="entry name" value="S24_LexA-like"/>
    <property type="match status" value="1"/>
</dbReference>